<comment type="caution">
    <text evidence="11">The sequence shown here is derived from an EMBL/GenBank/DDBJ whole genome shotgun (WGS) entry which is preliminary data.</text>
</comment>
<dbReference type="InterPro" id="IPR008753">
    <property type="entry name" value="Peptidase_M13_N"/>
</dbReference>
<dbReference type="SUPFAM" id="SSF55486">
    <property type="entry name" value="Metalloproteases ('zincins'), catalytic domain"/>
    <property type="match status" value="1"/>
</dbReference>
<evidence type="ECO:0000259" key="9">
    <source>
        <dbReference type="Pfam" id="PF01431"/>
    </source>
</evidence>
<dbReference type="GO" id="GO:0004222">
    <property type="term" value="F:metalloendopeptidase activity"/>
    <property type="evidence" value="ECO:0007669"/>
    <property type="project" value="InterPro"/>
</dbReference>
<evidence type="ECO:0000256" key="1">
    <source>
        <dbReference type="ARBA" id="ARBA00001947"/>
    </source>
</evidence>
<evidence type="ECO:0000256" key="2">
    <source>
        <dbReference type="ARBA" id="ARBA00007357"/>
    </source>
</evidence>
<keyword evidence="8" id="KW-1133">Transmembrane helix</keyword>
<name>A0AAN8PSX4_PATCE</name>
<dbReference type="PROSITE" id="PS51885">
    <property type="entry name" value="NEPRILYSIN"/>
    <property type="match status" value="1"/>
</dbReference>
<organism evidence="11 12">
    <name type="scientific">Patella caerulea</name>
    <name type="common">Rayed Mediterranean limpet</name>
    <dbReference type="NCBI Taxonomy" id="87958"/>
    <lineage>
        <taxon>Eukaryota</taxon>
        <taxon>Metazoa</taxon>
        <taxon>Spiralia</taxon>
        <taxon>Lophotrochozoa</taxon>
        <taxon>Mollusca</taxon>
        <taxon>Gastropoda</taxon>
        <taxon>Patellogastropoda</taxon>
        <taxon>Patelloidea</taxon>
        <taxon>Patellidae</taxon>
        <taxon>Patella</taxon>
    </lineage>
</organism>
<keyword evidence="7" id="KW-0482">Metalloprotease</keyword>
<sequence length="754" mass="85772">MNGDIKTSPVNKLRSRIMADSYRYEALSEDQGEDRADKASRWKKKKCSIYPVALIILIISIVSLTSYFLWDKYNRKSVNQPCLTEQCVINSGSIIAMMNRSVDPCTDFYEYACGQWINDAIIPPDTSSLNAFYTSSEKINLITQQLLTEENGELNSNAVKKAKEFYKMCMNTEQIEKLGTTEILKIINNLGSWTVTTDAVSGTWNNETWDLTTAIASSASVGIHPLLYMWVRQDSKNSSTNTMDITQSGLTLRQREEYIKNAEKYKKGFLDFAIQYGRLLGADDSVTDKMNKVYDFEKSLAEIFVPKEELIDIEKTYHKITVADLQNMLNEQIDIKRYLNMITKSKISTNTNIIVPTPQYFRKLGLLLANTDREVLANYVIWNMLQALPAYLPGEFSEAALQLSKVESGVKDIAPRWKRCVWKASGQLGFVTGALYVNKKFSKDNRNEVDEMLNNVKKAFINGLEDLTWMDEETRQIAIDKAKAVGNMIGFPDWILQPEKLDEYYKHVNMTEGHFLMSYLNIRRFDVMKNIEKLHKLPDRTEWEMSPDQVNAYYNPPNNDIVFPAGILQPPFYDSNMPVMIKYGSLGMVFGHELTHGFDNIGRKVDKYGNLHNWWSNSSSEQFTEKSNCMKDQYSNYSVGGTQLNGEYTLSENIADNGGIKFAYMAYKLSGHTSNVQLPGLADLSDDQLLFLGFAQAWCSVSTAQQTKLSIMSDVHSVHRYRIIGSLSNFPQFSSAFNCPANSPMNPGKKCSVW</sequence>
<gene>
    <name evidence="11" type="ORF">SNE40_010509</name>
</gene>
<dbReference type="InterPro" id="IPR000718">
    <property type="entry name" value="Peptidase_M13"/>
</dbReference>
<feature type="domain" description="Peptidase M13 N-terminal" evidence="10">
    <location>
        <begin position="104"/>
        <end position="492"/>
    </location>
</feature>
<keyword evidence="6" id="KW-0862">Zinc</keyword>
<dbReference type="Pfam" id="PF05649">
    <property type="entry name" value="Peptidase_M13_N"/>
    <property type="match status" value="1"/>
</dbReference>
<evidence type="ECO:0000256" key="6">
    <source>
        <dbReference type="ARBA" id="ARBA00022833"/>
    </source>
</evidence>
<evidence type="ECO:0000256" key="5">
    <source>
        <dbReference type="ARBA" id="ARBA00022801"/>
    </source>
</evidence>
<dbReference type="Gene3D" id="1.10.1380.10">
    <property type="entry name" value="Neutral endopeptidase , domain2"/>
    <property type="match status" value="1"/>
</dbReference>
<reference evidence="11 12" key="1">
    <citation type="submission" date="2024-01" db="EMBL/GenBank/DDBJ databases">
        <title>The genome of the rayed Mediterranean limpet Patella caerulea (Linnaeus, 1758).</title>
        <authorList>
            <person name="Anh-Thu Weber A."/>
            <person name="Halstead-Nussloch G."/>
        </authorList>
    </citation>
    <scope>NUCLEOTIDE SEQUENCE [LARGE SCALE GENOMIC DNA]</scope>
    <source>
        <strain evidence="11">AATW-2023a</strain>
        <tissue evidence="11">Whole specimen</tissue>
    </source>
</reference>
<keyword evidence="12" id="KW-1185">Reference proteome</keyword>
<evidence type="ECO:0000259" key="10">
    <source>
        <dbReference type="Pfam" id="PF05649"/>
    </source>
</evidence>
<feature type="domain" description="Peptidase M13 C-terminal" evidence="9">
    <location>
        <begin position="551"/>
        <end position="753"/>
    </location>
</feature>
<dbReference type="PANTHER" id="PTHR11733:SF167">
    <property type="entry name" value="FI17812P1-RELATED"/>
    <property type="match status" value="1"/>
</dbReference>
<evidence type="ECO:0000256" key="8">
    <source>
        <dbReference type="SAM" id="Phobius"/>
    </source>
</evidence>
<evidence type="ECO:0008006" key="13">
    <source>
        <dbReference type="Google" id="ProtNLM"/>
    </source>
</evidence>
<dbReference type="GO" id="GO:0005886">
    <property type="term" value="C:plasma membrane"/>
    <property type="evidence" value="ECO:0007669"/>
    <property type="project" value="TreeGrafter"/>
</dbReference>
<dbReference type="InterPro" id="IPR042089">
    <property type="entry name" value="Peptidase_M13_dom_2"/>
</dbReference>
<keyword evidence="8" id="KW-0472">Membrane</keyword>
<dbReference type="InterPro" id="IPR024079">
    <property type="entry name" value="MetalloPept_cat_dom_sf"/>
</dbReference>
<evidence type="ECO:0000256" key="4">
    <source>
        <dbReference type="ARBA" id="ARBA00022723"/>
    </source>
</evidence>
<feature type="transmembrane region" description="Helical" evidence="8">
    <location>
        <begin position="48"/>
        <end position="70"/>
    </location>
</feature>
<evidence type="ECO:0000256" key="3">
    <source>
        <dbReference type="ARBA" id="ARBA00022670"/>
    </source>
</evidence>
<comment type="cofactor">
    <cofactor evidence="1">
        <name>Zn(2+)</name>
        <dbReference type="ChEBI" id="CHEBI:29105"/>
    </cofactor>
</comment>
<dbReference type="PRINTS" id="PR00786">
    <property type="entry name" value="NEPRILYSIN"/>
</dbReference>
<keyword evidence="8" id="KW-0812">Transmembrane</keyword>
<keyword evidence="3" id="KW-0645">Protease</keyword>
<dbReference type="Pfam" id="PF01431">
    <property type="entry name" value="Peptidase_M13"/>
    <property type="match status" value="1"/>
</dbReference>
<dbReference type="InterPro" id="IPR018497">
    <property type="entry name" value="Peptidase_M13_C"/>
</dbReference>
<proteinExistence type="inferred from homology"/>
<dbReference type="PANTHER" id="PTHR11733">
    <property type="entry name" value="ZINC METALLOPROTEASE FAMILY M13 NEPRILYSIN-RELATED"/>
    <property type="match status" value="1"/>
</dbReference>
<evidence type="ECO:0000313" key="11">
    <source>
        <dbReference type="EMBL" id="KAK6182938.1"/>
    </source>
</evidence>
<dbReference type="CDD" id="cd08662">
    <property type="entry name" value="M13"/>
    <property type="match status" value="1"/>
</dbReference>
<dbReference type="AlphaFoldDB" id="A0AAN8PSX4"/>
<accession>A0AAN8PSX4</accession>
<keyword evidence="5" id="KW-0378">Hydrolase</keyword>
<comment type="similarity">
    <text evidence="2">Belongs to the peptidase M13 family.</text>
</comment>
<dbReference type="EMBL" id="JAZGQO010000007">
    <property type="protein sequence ID" value="KAK6182938.1"/>
    <property type="molecule type" value="Genomic_DNA"/>
</dbReference>
<dbReference type="GO" id="GO:0016485">
    <property type="term" value="P:protein processing"/>
    <property type="evidence" value="ECO:0007669"/>
    <property type="project" value="TreeGrafter"/>
</dbReference>
<dbReference type="GO" id="GO:0046872">
    <property type="term" value="F:metal ion binding"/>
    <property type="evidence" value="ECO:0007669"/>
    <property type="project" value="UniProtKB-KW"/>
</dbReference>
<evidence type="ECO:0000256" key="7">
    <source>
        <dbReference type="ARBA" id="ARBA00023049"/>
    </source>
</evidence>
<evidence type="ECO:0000313" key="12">
    <source>
        <dbReference type="Proteomes" id="UP001347796"/>
    </source>
</evidence>
<dbReference type="Proteomes" id="UP001347796">
    <property type="component" value="Unassembled WGS sequence"/>
</dbReference>
<dbReference type="Gene3D" id="3.40.390.10">
    <property type="entry name" value="Collagenase (Catalytic Domain)"/>
    <property type="match status" value="1"/>
</dbReference>
<protein>
    <recommendedName>
        <fullName evidence="13">Endothelin-converting enzyme 1</fullName>
    </recommendedName>
</protein>
<keyword evidence="4" id="KW-0479">Metal-binding</keyword>